<keyword evidence="1" id="KW-1133">Transmembrane helix</keyword>
<name>A0ABP7UHU0_9SPHN</name>
<reference evidence="4" key="1">
    <citation type="journal article" date="2019" name="Int. J. Syst. Evol. Microbiol.">
        <title>The Global Catalogue of Microorganisms (GCM) 10K type strain sequencing project: providing services to taxonomists for standard genome sequencing and annotation.</title>
        <authorList>
            <consortium name="The Broad Institute Genomics Platform"/>
            <consortium name="The Broad Institute Genome Sequencing Center for Infectious Disease"/>
            <person name="Wu L."/>
            <person name="Ma J."/>
        </authorList>
    </citation>
    <scope>NUCLEOTIDE SEQUENCE [LARGE SCALE GENOMIC DNA]</scope>
    <source>
        <strain evidence="4">JCM 17564</strain>
    </source>
</reference>
<dbReference type="RefSeq" id="WP_344697466.1">
    <property type="nucleotide sequence ID" value="NZ_BAABBR010000001.1"/>
</dbReference>
<evidence type="ECO:0000313" key="4">
    <source>
        <dbReference type="Proteomes" id="UP001424459"/>
    </source>
</evidence>
<keyword evidence="1" id="KW-0812">Transmembrane</keyword>
<dbReference type="EMBL" id="BAABBR010000001">
    <property type="protein sequence ID" value="GAA4043120.1"/>
    <property type="molecule type" value="Genomic_DNA"/>
</dbReference>
<dbReference type="Proteomes" id="UP001424459">
    <property type="component" value="Unassembled WGS sequence"/>
</dbReference>
<protein>
    <submittedName>
        <fullName evidence="3">DUF2231 domain-containing protein</fullName>
    </submittedName>
</protein>
<dbReference type="PIRSF" id="PIRSF029509">
    <property type="entry name" value="UCP029509"/>
    <property type="match status" value="1"/>
</dbReference>
<feature type="transmembrane region" description="Helical" evidence="1">
    <location>
        <begin position="59"/>
        <end position="81"/>
    </location>
</feature>
<dbReference type="InterPro" id="IPR019251">
    <property type="entry name" value="DUF2231_TM"/>
</dbReference>
<dbReference type="InterPro" id="IPR016923">
    <property type="entry name" value="UCP029509"/>
</dbReference>
<accession>A0ABP7UHU0</accession>
<evidence type="ECO:0000259" key="2">
    <source>
        <dbReference type="Pfam" id="PF09990"/>
    </source>
</evidence>
<keyword evidence="4" id="KW-1185">Reference proteome</keyword>
<sequence length="155" mass="16747">MVDQVLTREGDRPRSTAAIFGHPLHPMLVPFPIVCWIGALITDITYSRTANIQWANFSAWLIVAGLVMGGFAALAGIIDYFGDRRVRSGTAKLHGLLNITVFVIQIFNAFIHSRDGWTSVVPTGLLLSAISVLLLAVSGWLGGSLVYKQGVGTPR</sequence>
<dbReference type="Pfam" id="PF09990">
    <property type="entry name" value="DUF2231"/>
    <property type="match status" value="1"/>
</dbReference>
<feature type="transmembrane region" description="Helical" evidence="1">
    <location>
        <begin position="123"/>
        <end position="147"/>
    </location>
</feature>
<feature type="domain" description="DUF2231" evidence="2">
    <location>
        <begin position="21"/>
        <end position="153"/>
    </location>
</feature>
<keyword evidence="1" id="KW-0472">Membrane</keyword>
<feature type="transmembrane region" description="Helical" evidence="1">
    <location>
        <begin position="28"/>
        <end position="47"/>
    </location>
</feature>
<proteinExistence type="predicted"/>
<organism evidence="3 4">
    <name type="scientific">Sphingomonas rosea</name>
    <dbReference type="NCBI Taxonomy" id="335605"/>
    <lineage>
        <taxon>Bacteria</taxon>
        <taxon>Pseudomonadati</taxon>
        <taxon>Pseudomonadota</taxon>
        <taxon>Alphaproteobacteria</taxon>
        <taxon>Sphingomonadales</taxon>
        <taxon>Sphingomonadaceae</taxon>
        <taxon>Sphingomonas</taxon>
    </lineage>
</organism>
<evidence type="ECO:0000313" key="3">
    <source>
        <dbReference type="EMBL" id="GAA4043120.1"/>
    </source>
</evidence>
<gene>
    <name evidence="3" type="ORF">GCM10022281_25400</name>
</gene>
<feature type="transmembrane region" description="Helical" evidence="1">
    <location>
        <begin position="93"/>
        <end position="111"/>
    </location>
</feature>
<evidence type="ECO:0000256" key="1">
    <source>
        <dbReference type="SAM" id="Phobius"/>
    </source>
</evidence>
<comment type="caution">
    <text evidence="3">The sequence shown here is derived from an EMBL/GenBank/DDBJ whole genome shotgun (WGS) entry which is preliminary data.</text>
</comment>